<evidence type="ECO:0000313" key="2">
    <source>
        <dbReference type="EMBL" id="VDK78209.1"/>
    </source>
</evidence>
<accession>A0A3P6T4Y4</accession>
<name>A0A3P6T4Y4_LITSI</name>
<dbReference type="InterPro" id="IPR008952">
    <property type="entry name" value="Tetraspanin_EC2_sf"/>
</dbReference>
<organism evidence="2 3">
    <name type="scientific">Litomosoides sigmodontis</name>
    <name type="common">Filarial nematode worm</name>
    <dbReference type="NCBI Taxonomy" id="42156"/>
    <lineage>
        <taxon>Eukaryota</taxon>
        <taxon>Metazoa</taxon>
        <taxon>Ecdysozoa</taxon>
        <taxon>Nematoda</taxon>
        <taxon>Chromadorea</taxon>
        <taxon>Rhabditida</taxon>
        <taxon>Spirurina</taxon>
        <taxon>Spiruromorpha</taxon>
        <taxon>Filarioidea</taxon>
        <taxon>Onchocercidae</taxon>
        <taxon>Litomosoides</taxon>
    </lineage>
</organism>
<evidence type="ECO:0000256" key="1">
    <source>
        <dbReference type="SAM" id="Phobius"/>
    </source>
</evidence>
<feature type="transmembrane region" description="Helical" evidence="1">
    <location>
        <begin position="29"/>
        <end position="53"/>
    </location>
</feature>
<keyword evidence="3" id="KW-1185">Reference proteome</keyword>
<evidence type="ECO:0000313" key="3">
    <source>
        <dbReference type="Proteomes" id="UP000277928"/>
    </source>
</evidence>
<dbReference type="EMBL" id="UYRX01000237">
    <property type="protein sequence ID" value="VDK78209.1"/>
    <property type="molecule type" value="Genomic_DNA"/>
</dbReference>
<dbReference type="AlphaFoldDB" id="A0A3P6T4Y4"/>
<sequence length="209" mass="23796">MKRPSGTVIVTDIVTFLLLLDEKYEGAKYFLVVMMLCQLIIIFPFSVSGIILASTAFQASAEAFSSSWLDDFAFIHYYSSNLTAPTFNLTEPMEDLMQINLAADDFNVSNFIDNVIGVRDLIENDSIIKKLDRYLISVNSIQRQLECCGVEGSHEWLSMYSGTFAHHKMTKQDLWWSDSWIPRRFTPSCCSDTNFLCSIHLEQSSLDLL</sequence>
<protein>
    <submittedName>
        <fullName evidence="2">Uncharacterized protein</fullName>
    </submittedName>
</protein>
<dbReference type="Proteomes" id="UP000277928">
    <property type="component" value="Unassembled WGS sequence"/>
</dbReference>
<reference evidence="2 3" key="1">
    <citation type="submission" date="2018-08" db="EMBL/GenBank/DDBJ databases">
        <authorList>
            <person name="Laetsch R D."/>
            <person name="Stevens L."/>
            <person name="Kumar S."/>
            <person name="Blaxter L. M."/>
        </authorList>
    </citation>
    <scope>NUCLEOTIDE SEQUENCE [LARGE SCALE GENOMIC DNA]</scope>
</reference>
<dbReference type="OMA" id="EGSHEWL"/>
<keyword evidence="1" id="KW-0812">Transmembrane</keyword>
<dbReference type="OrthoDB" id="5861075at2759"/>
<dbReference type="SUPFAM" id="SSF48652">
    <property type="entry name" value="Tetraspanin"/>
    <property type="match status" value="1"/>
</dbReference>
<keyword evidence="1" id="KW-0472">Membrane</keyword>
<dbReference type="Gene3D" id="1.10.1450.10">
    <property type="entry name" value="Tetraspanin"/>
    <property type="match status" value="1"/>
</dbReference>
<keyword evidence="1" id="KW-1133">Transmembrane helix</keyword>
<proteinExistence type="predicted"/>
<gene>
    <name evidence="2" type="ORF">NLS_LOCUS3991</name>
</gene>
<dbReference type="GO" id="GO:0016020">
    <property type="term" value="C:membrane"/>
    <property type="evidence" value="ECO:0007669"/>
    <property type="project" value="InterPro"/>
</dbReference>